<dbReference type="KEGG" id="sre:PTSG_04903"/>
<feature type="domain" description="Dynamin N-terminal" evidence="2">
    <location>
        <begin position="113"/>
        <end position="300"/>
    </location>
</feature>
<dbReference type="AlphaFoldDB" id="F2U8Y6"/>
<keyword evidence="4" id="KW-1185">Reference proteome</keyword>
<dbReference type="InterPro" id="IPR032675">
    <property type="entry name" value="LRR_dom_sf"/>
</dbReference>
<evidence type="ECO:0000313" key="4">
    <source>
        <dbReference type="Proteomes" id="UP000007799"/>
    </source>
</evidence>
<accession>F2U8Y6</accession>
<protein>
    <recommendedName>
        <fullName evidence="2">Dynamin N-terminal domain-containing protein</fullName>
    </recommendedName>
</protein>
<dbReference type="InterPro" id="IPR045063">
    <property type="entry name" value="Dynamin_N"/>
</dbReference>
<feature type="region of interest" description="Disordered" evidence="1">
    <location>
        <begin position="1"/>
        <end position="21"/>
    </location>
</feature>
<dbReference type="InterPro" id="IPR027417">
    <property type="entry name" value="P-loop_NTPase"/>
</dbReference>
<dbReference type="SUPFAM" id="SSF52540">
    <property type="entry name" value="P-loop containing nucleoside triphosphate hydrolases"/>
    <property type="match status" value="1"/>
</dbReference>
<name>F2U8Y6_SALR5</name>
<feature type="region of interest" description="Disordered" evidence="1">
    <location>
        <begin position="349"/>
        <end position="368"/>
    </location>
</feature>
<dbReference type="Pfam" id="PF00350">
    <property type="entry name" value="Dynamin_N"/>
    <property type="match status" value="1"/>
</dbReference>
<dbReference type="Proteomes" id="UP000007799">
    <property type="component" value="Unassembled WGS sequence"/>
</dbReference>
<feature type="region of interest" description="Disordered" evidence="1">
    <location>
        <begin position="531"/>
        <end position="556"/>
    </location>
</feature>
<dbReference type="Gene3D" id="3.80.10.10">
    <property type="entry name" value="Ribonuclease Inhibitor"/>
    <property type="match status" value="1"/>
</dbReference>
<feature type="compositionally biased region" description="Acidic residues" evidence="1">
    <location>
        <begin position="358"/>
        <end position="367"/>
    </location>
</feature>
<organism evidence="4">
    <name type="scientific">Salpingoeca rosetta (strain ATCC 50818 / BSB-021)</name>
    <dbReference type="NCBI Taxonomy" id="946362"/>
    <lineage>
        <taxon>Eukaryota</taxon>
        <taxon>Choanoflagellata</taxon>
        <taxon>Craspedida</taxon>
        <taxon>Salpingoecidae</taxon>
        <taxon>Salpingoeca</taxon>
    </lineage>
</organism>
<dbReference type="Gene3D" id="3.40.50.300">
    <property type="entry name" value="P-loop containing nucleotide triphosphate hydrolases"/>
    <property type="match status" value="1"/>
</dbReference>
<dbReference type="RefSeq" id="XP_004994220.1">
    <property type="nucleotide sequence ID" value="XM_004994163.1"/>
</dbReference>
<evidence type="ECO:0000259" key="2">
    <source>
        <dbReference type="Pfam" id="PF00350"/>
    </source>
</evidence>
<dbReference type="EMBL" id="GL832965">
    <property type="protein sequence ID" value="EGD73189.1"/>
    <property type="molecule type" value="Genomic_DNA"/>
</dbReference>
<proteinExistence type="predicted"/>
<sequence>MSLHKSLAVDQLSGQPLDPSNAIRAKDGRFYNASTLGKAGEDPLLSLVTGHPVEPAVAGGEDADAAMLVQDLEDLVAPPADARKPHTVHDFVLRHAQELMINEVLPSTEPTRLVFIGNQLDGVSTCIERLLHAHFLPQDTRVPIVINLVPGAVSAPRITQRRRTGAREEIPLALPVYDGRHTPAAARDGVTSDHVPWAALKTALTQRAKLLLETVNADPGATPRFIHTDAEIVVRLSSPAYPHLTLVDVPGRAVHPPSYLAAVEDVMHAYLKQDHVFPVVVARATSTLNNVAAISLLQQHHSHLLPRSSIVFTRVDMDRRADDTLTALLRSDLLEYFGFGFAVLASPRTAPARHDGSDADGDGDDDASAAAARCDHRVYAQAGEEEERIAAELAHIEALEGKVGIGSLLAIVKRKCEDTLLHTWVAHAYHAAHARRQHLHAQLLELSPYFTTTMPASSKDWRARAMEAEPCKRDLPLPETTPELLLRTYVVERAEEILNACKHSMHACVLRRINELATELERAEASIERELAQHEEEERESAANSGGDGDDDGSAGDAQAIVEKMQMARRCHKKIASRVDDIAAKLRAGANADALATIVSRALEADNSDVKMHRFAALIANTRSDLRSLLLERVDAVLADAAVEFADTYTRDARKLFTFTGSKFVAFEHATPSPASAYTSTSVRYDPPTSESLAQKLRFHLVAAMMDVDFDDIHATLFADLNRPLDLTEKDGVEDTRLALLLDMERVDRGLVDINTLHALLQTNKQEEYFANTVLDDISPEFFEGVGESTLQQLRFFFQQDPSFTSITLTLGDEIPAETVINALGVLCVSKHLTELTVHSLDFTRKDDAGDLFAKEALKELLLYSRTLRTLTLVSCQCGGTGWLDAALRHNVSVTTLQTRHEDEPEFLVTKREDFQDTQAVVY</sequence>
<gene>
    <name evidence="3" type="ORF">PTSG_04903</name>
</gene>
<evidence type="ECO:0000313" key="3">
    <source>
        <dbReference type="EMBL" id="EGD73189.1"/>
    </source>
</evidence>
<dbReference type="GeneID" id="16074799"/>
<evidence type="ECO:0000256" key="1">
    <source>
        <dbReference type="SAM" id="MobiDB-lite"/>
    </source>
</evidence>
<reference evidence="3" key="1">
    <citation type="submission" date="2009-08" db="EMBL/GenBank/DDBJ databases">
        <title>Annotation of Salpingoeca rosetta.</title>
        <authorList>
            <consortium name="The Broad Institute Genome Sequencing Platform"/>
            <person name="Russ C."/>
            <person name="Cuomo C."/>
            <person name="Burger G."/>
            <person name="Gray M.W."/>
            <person name="Holland P.W.H."/>
            <person name="King N."/>
            <person name="Lang F.B.F."/>
            <person name="Roger A.J."/>
            <person name="Ruiz-Trillo I."/>
            <person name="Young S.K."/>
            <person name="Zeng Q."/>
            <person name="Gargeya S."/>
            <person name="Alvarado L."/>
            <person name="Berlin A."/>
            <person name="Chapman S.B."/>
            <person name="Chen Z."/>
            <person name="Freedman E."/>
            <person name="Gellesch M."/>
            <person name="Goldberg J."/>
            <person name="Griggs A."/>
            <person name="Gujja S."/>
            <person name="Heilman E."/>
            <person name="Heiman D."/>
            <person name="Howarth C."/>
            <person name="Mehta T."/>
            <person name="Neiman D."/>
            <person name="Pearson M."/>
            <person name="Roberts A."/>
            <person name="Saif S."/>
            <person name="Shea T."/>
            <person name="Shenoy N."/>
            <person name="Sisk P."/>
            <person name="Stolte C."/>
            <person name="Sykes S."/>
            <person name="White J."/>
            <person name="Yandava C."/>
            <person name="Haas B."/>
            <person name="Nusbaum C."/>
            <person name="Birren B."/>
        </authorList>
    </citation>
    <scope>NUCLEOTIDE SEQUENCE [LARGE SCALE GENOMIC DNA]</scope>
    <source>
        <strain evidence="3">ATCC 50818</strain>
    </source>
</reference>
<dbReference type="InParanoid" id="F2U8Y6"/>